<reference evidence="1 2" key="1">
    <citation type="submission" date="2018-12" db="EMBL/GenBank/DDBJ databases">
        <title>Food and Water Safety Consortium.</title>
        <authorList>
            <person name="Tyson S."/>
            <person name="Peterson C.-L."/>
            <person name="Olson A."/>
            <person name="Tyler S."/>
            <person name="Cabral J."/>
            <person name="Lynch T."/>
            <person name="Knox N."/>
            <person name="Van Domselaar G."/>
            <person name="Graham M."/>
        </authorList>
    </citation>
    <scope>NUCLEOTIDE SEQUENCE [LARGE SCALE GENOMIC DNA]</scope>
    <source>
        <strain evidence="1 2">FWSEC0118</strain>
    </source>
</reference>
<proteinExistence type="predicted"/>
<organism evidence="1 2">
    <name type="scientific">Escherichia coli</name>
    <dbReference type="NCBI Taxonomy" id="562"/>
    <lineage>
        <taxon>Bacteria</taxon>
        <taxon>Pseudomonadati</taxon>
        <taxon>Pseudomonadota</taxon>
        <taxon>Gammaproteobacteria</taxon>
        <taxon>Enterobacterales</taxon>
        <taxon>Enterobacteriaceae</taxon>
        <taxon>Escherichia</taxon>
    </lineage>
</organism>
<comment type="caution">
    <text evidence="1">The sequence shown here is derived from an EMBL/GenBank/DDBJ whole genome shotgun (WGS) entry which is preliminary data.</text>
</comment>
<protein>
    <submittedName>
        <fullName evidence="1">Uncharacterized protein</fullName>
    </submittedName>
</protein>
<name>A0A0L7ALB5_ECOLX</name>
<dbReference type="Proteomes" id="UP000309937">
    <property type="component" value="Unassembled WGS sequence"/>
</dbReference>
<evidence type="ECO:0000313" key="1">
    <source>
        <dbReference type="EMBL" id="TJQ16125.1"/>
    </source>
</evidence>
<dbReference type="RefSeq" id="WP_001355103.1">
    <property type="nucleotide sequence ID" value="NZ_CP169309.1"/>
</dbReference>
<dbReference type="EMBL" id="RRGJ01000009">
    <property type="protein sequence ID" value="TJQ16125.1"/>
    <property type="molecule type" value="Genomic_DNA"/>
</dbReference>
<dbReference type="AlphaFoldDB" id="A0A0L7ALB5"/>
<accession>A0A0L7ALB5</accession>
<sequence length="307" mass="35581">MLPKIRHNNFFGAVELFVKSSHTKIHSNNFFNNIQHAFKKRDWISNYDSLLILREFFLRATQIDKNSYQVLSLKDETVHSMDNFLISFRLKDNGAEYTMTLRGTGFEYEEIPITINEYNSFIDFKNREFPLAQNRRLYAYDILQKKQSDIPERINGYFRKAAGNLSYDSAYLENVVSKLKRGKFELEGPGGSIKECEGWYFCEKINNGNYAMVIESLGFALKIYGGDEELRTGSYIFLQGEDYSLIYNFLVNAGYQQVEITEQVEAIVSANLAANGNYTEDKIHKKYKSTIEAFKKEVKPLNANKGY</sequence>
<gene>
    <name evidence="1" type="ORF">C9Z68_08840</name>
</gene>
<evidence type="ECO:0000313" key="2">
    <source>
        <dbReference type="Proteomes" id="UP000309937"/>
    </source>
</evidence>